<accession>A0A1G1TJI3</accession>
<feature type="transmembrane region" description="Helical" evidence="8">
    <location>
        <begin position="312"/>
        <end position="338"/>
    </location>
</feature>
<dbReference type="PANTHER" id="PTHR30572">
    <property type="entry name" value="MEMBRANE COMPONENT OF TRANSPORTER-RELATED"/>
    <property type="match status" value="1"/>
</dbReference>
<evidence type="ECO:0000256" key="1">
    <source>
        <dbReference type="ARBA" id="ARBA00004651"/>
    </source>
</evidence>
<keyword evidence="5 8" id="KW-0472">Membrane</keyword>
<comment type="similarity">
    <text evidence="6">Belongs to the ABC-4 integral membrane protein family.</text>
</comment>
<keyword evidence="12" id="KW-1185">Reference proteome</keyword>
<keyword evidence="4 8" id="KW-1133">Transmembrane helix</keyword>
<gene>
    <name evidence="11" type="ORF">BEN49_21280</name>
</gene>
<evidence type="ECO:0000256" key="2">
    <source>
        <dbReference type="ARBA" id="ARBA00022475"/>
    </source>
</evidence>
<dbReference type="Pfam" id="PF02687">
    <property type="entry name" value="FtsX"/>
    <property type="match status" value="1"/>
</dbReference>
<dbReference type="Proteomes" id="UP000177506">
    <property type="component" value="Unassembled WGS sequence"/>
</dbReference>
<keyword evidence="3 8" id="KW-0812">Transmembrane</keyword>
<dbReference type="EMBL" id="MDZA01000093">
    <property type="protein sequence ID" value="OGX91034.1"/>
    <property type="molecule type" value="Genomic_DNA"/>
</dbReference>
<comment type="caution">
    <text evidence="11">The sequence shown here is derived from an EMBL/GenBank/DDBJ whole genome shotgun (WGS) entry which is preliminary data.</text>
</comment>
<feature type="transmembrane region" description="Helical" evidence="8">
    <location>
        <begin position="350"/>
        <end position="374"/>
    </location>
</feature>
<evidence type="ECO:0000256" key="6">
    <source>
        <dbReference type="ARBA" id="ARBA00038076"/>
    </source>
</evidence>
<proteinExistence type="inferred from homology"/>
<sequence>MLKHLFTLIWNRKRANALLIVEIFLAFVVLFVVGSLLVYRWQNYRAPLGFAYEQVWVVDLDPGMQPKAERYATQQQVIQRIKSLPGVRAVTRTSSNTPFSNSHNSSDINRPGEHIRRPASNVYDLDDAAGDVLSIPVEEGRWFDRRDDGALVAVISHDMKELLFPNETALGKLVEANGNRRIVGVTAPYRADGDFADPKQAIFLRNGLQDTTFDHLQTLLLRVQPGAGGALEKQISADIRAIGAGWSSNITPLSEAREKQMKTVLTPLVALVITCVFLIVNVALGLFGVLWQTINQRRSEIGLRRAIGASAGGISGQILGEILVVATFGLALGLLAAAQFPLLGVLGVRVGVYLTAMALAAGLVYLLTVVCALYPSRLAAGIQPAVALREE</sequence>
<name>A0A1G1TJI3_9BACT</name>
<comment type="subcellular location">
    <subcellularLocation>
        <location evidence="1">Cell membrane</location>
        <topology evidence="1">Multi-pass membrane protein</topology>
    </subcellularLocation>
</comment>
<evidence type="ECO:0000313" key="11">
    <source>
        <dbReference type="EMBL" id="OGX91034.1"/>
    </source>
</evidence>
<feature type="region of interest" description="Disordered" evidence="7">
    <location>
        <begin position="92"/>
        <end position="113"/>
    </location>
</feature>
<dbReference type="InterPro" id="IPR003838">
    <property type="entry name" value="ABC3_permease_C"/>
</dbReference>
<dbReference type="PANTHER" id="PTHR30572:SF4">
    <property type="entry name" value="ABC TRANSPORTER PERMEASE YTRF"/>
    <property type="match status" value="1"/>
</dbReference>
<organism evidence="11 12">
    <name type="scientific">Hymenobacter coccineus</name>
    <dbReference type="NCBI Taxonomy" id="1908235"/>
    <lineage>
        <taxon>Bacteria</taxon>
        <taxon>Pseudomonadati</taxon>
        <taxon>Bacteroidota</taxon>
        <taxon>Cytophagia</taxon>
        <taxon>Cytophagales</taxon>
        <taxon>Hymenobacteraceae</taxon>
        <taxon>Hymenobacter</taxon>
    </lineage>
</organism>
<feature type="domain" description="ABC3 transporter permease C-terminal" evidence="9">
    <location>
        <begin position="276"/>
        <end position="384"/>
    </location>
</feature>
<evidence type="ECO:0000256" key="7">
    <source>
        <dbReference type="SAM" id="MobiDB-lite"/>
    </source>
</evidence>
<feature type="transmembrane region" description="Helical" evidence="8">
    <location>
        <begin position="20"/>
        <end position="41"/>
    </location>
</feature>
<feature type="transmembrane region" description="Helical" evidence="8">
    <location>
        <begin position="268"/>
        <end position="291"/>
    </location>
</feature>
<evidence type="ECO:0000313" key="12">
    <source>
        <dbReference type="Proteomes" id="UP000177506"/>
    </source>
</evidence>
<feature type="compositionally biased region" description="Polar residues" evidence="7">
    <location>
        <begin position="92"/>
        <end position="108"/>
    </location>
</feature>
<reference evidence="11 12" key="1">
    <citation type="submission" date="2016-08" db="EMBL/GenBank/DDBJ databases">
        <title>Hymenobacter coccineus sp. nov., Hymenobacter lapidarius sp. nov. and Hymenobacter glacialis sp. nov., isolated from Antarctic soil.</title>
        <authorList>
            <person name="Sedlacek I."/>
            <person name="Kralova S."/>
            <person name="Kyrova K."/>
            <person name="Maslanova I."/>
            <person name="Stankova E."/>
            <person name="Vrbovska V."/>
            <person name="Nemec M."/>
            <person name="Bartak M."/>
            <person name="Svec P."/>
            <person name="Busse H.-J."/>
            <person name="Pantucek R."/>
        </authorList>
    </citation>
    <scope>NUCLEOTIDE SEQUENCE [LARGE SCALE GENOMIC DNA]</scope>
    <source>
        <strain evidence="11 12">CCM 8649</strain>
    </source>
</reference>
<keyword evidence="2" id="KW-1003">Cell membrane</keyword>
<feature type="domain" description="MacB-like periplasmic core" evidence="10">
    <location>
        <begin position="30"/>
        <end position="235"/>
    </location>
</feature>
<dbReference type="AlphaFoldDB" id="A0A1G1TJI3"/>
<dbReference type="InterPro" id="IPR050250">
    <property type="entry name" value="Macrolide_Exporter_MacB"/>
</dbReference>
<protein>
    <submittedName>
        <fullName evidence="11">Uncharacterized protein</fullName>
    </submittedName>
</protein>
<dbReference type="OrthoDB" id="8769057at2"/>
<dbReference type="RefSeq" id="WP_070742343.1">
    <property type="nucleotide sequence ID" value="NZ_MDZA01000093.1"/>
</dbReference>
<evidence type="ECO:0000256" key="5">
    <source>
        <dbReference type="ARBA" id="ARBA00023136"/>
    </source>
</evidence>
<evidence type="ECO:0000256" key="3">
    <source>
        <dbReference type="ARBA" id="ARBA00022692"/>
    </source>
</evidence>
<evidence type="ECO:0000259" key="10">
    <source>
        <dbReference type="Pfam" id="PF12704"/>
    </source>
</evidence>
<dbReference type="GO" id="GO:0005886">
    <property type="term" value="C:plasma membrane"/>
    <property type="evidence" value="ECO:0007669"/>
    <property type="project" value="UniProtKB-SubCell"/>
</dbReference>
<evidence type="ECO:0000259" key="9">
    <source>
        <dbReference type="Pfam" id="PF02687"/>
    </source>
</evidence>
<evidence type="ECO:0000256" key="4">
    <source>
        <dbReference type="ARBA" id="ARBA00022989"/>
    </source>
</evidence>
<dbReference type="Pfam" id="PF12704">
    <property type="entry name" value="MacB_PCD"/>
    <property type="match status" value="1"/>
</dbReference>
<dbReference type="GO" id="GO:0022857">
    <property type="term" value="F:transmembrane transporter activity"/>
    <property type="evidence" value="ECO:0007669"/>
    <property type="project" value="TreeGrafter"/>
</dbReference>
<dbReference type="InterPro" id="IPR025857">
    <property type="entry name" value="MacB_PCD"/>
</dbReference>
<evidence type="ECO:0000256" key="8">
    <source>
        <dbReference type="SAM" id="Phobius"/>
    </source>
</evidence>